<protein>
    <submittedName>
        <fullName evidence="2">Uncharacterized protein</fullName>
    </submittedName>
</protein>
<evidence type="ECO:0000313" key="2">
    <source>
        <dbReference type="EMBL" id="KXT14577.1"/>
    </source>
</evidence>
<comment type="caution">
    <text evidence="2">The sequence shown here is derived from an EMBL/GenBank/DDBJ whole genome shotgun (WGS) entry which is preliminary data.</text>
</comment>
<dbReference type="AlphaFoldDB" id="A0A139IIG8"/>
<organism evidence="2 3">
    <name type="scientific">Pseudocercospora musae</name>
    <dbReference type="NCBI Taxonomy" id="113226"/>
    <lineage>
        <taxon>Eukaryota</taxon>
        <taxon>Fungi</taxon>
        <taxon>Dikarya</taxon>
        <taxon>Ascomycota</taxon>
        <taxon>Pezizomycotina</taxon>
        <taxon>Dothideomycetes</taxon>
        <taxon>Dothideomycetidae</taxon>
        <taxon>Mycosphaerellales</taxon>
        <taxon>Mycosphaerellaceae</taxon>
        <taxon>Pseudocercospora</taxon>
    </lineage>
</organism>
<evidence type="ECO:0000256" key="1">
    <source>
        <dbReference type="SAM" id="MobiDB-lite"/>
    </source>
</evidence>
<dbReference type="Proteomes" id="UP000073492">
    <property type="component" value="Unassembled WGS sequence"/>
</dbReference>
<accession>A0A139IIG8</accession>
<dbReference type="EMBL" id="LFZO01000079">
    <property type="protein sequence ID" value="KXT14577.1"/>
    <property type="molecule type" value="Genomic_DNA"/>
</dbReference>
<gene>
    <name evidence="2" type="ORF">AC579_9098</name>
</gene>
<feature type="region of interest" description="Disordered" evidence="1">
    <location>
        <begin position="1"/>
        <end position="29"/>
    </location>
</feature>
<keyword evidence="3" id="KW-1185">Reference proteome</keyword>
<evidence type="ECO:0000313" key="3">
    <source>
        <dbReference type="Proteomes" id="UP000073492"/>
    </source>
</evidence>
<reference evidence="2 3" key="1">
    <citation type="submission" date="2015-07" db="EMBL/GenBank/DDBJ databases">
        <title>Comparative genomics of the Sigatoka disease complex on banana suggests a link between parallel evolutionary changes in Pseudocercospora fijiensis and Pseudocercospora eumusae and increased virulence on the banana host.</title>
        <authorList>
            <person name="Chang T.-C."/>
            <person name="Salvucci A."/>
            <person name="Crous P.W."/>
            <person name="Stergiopoulos I."/>
        </authorList>
    </citation>
    <scope>NUCLEOTIDE SEQUENCE [LARGE SCALE GENOMIC DNA]</scope>
    <source>
        <strain evidence="2 3">CBS 116634</strain>
    </source>
</reference>
<sequence length="118" mass="13421">MASNSEIREAAPFRADKQDPQNESRDLRNEKQHLEDELHNAQFLLRQAKEALRKKSEDHIKLLRSSVAVLHEIDHQQLSARVSRAVWQLSEDIVATGGEATGDLKTQIEVIDCTLPQK</sequence>
<name>A0A139IIG8_9PEZI</name>
<proteinExistence type="predicted"/>